<dbReference type="PROSITE" id="PS50835">
    <property type="entry name" value="IG_LIKE"/>
    <property type="match status" value="2"/>
</dbReference>
<keyword evidence="4" id="KW-1185">Reference proteome</keyword>
<protein>
    <submittedName>
        <fullName evidence="3">V-set and immunoglobulin domain containing 8</fullName>
    </submittedName>
</protein>
<dbReference type="Proteomes" id="UP000694423">
    <property type="component" value="Unplaced"/>
</dbReference>
<dbReference type="PANTHER" id="PTHR45166">
    <property type="entry name" value="V-SET AND IMMUNOGLOBULIN DOMAIN-CONTAINING PROTEIN 8"/>
    <property type="match status" value="1"/>
</dbReference>
<dbReference type="SUPFAM" id="SSF48726">
    <property type="entry name" value="Immunoglobulin"/>
    <property type="match status" value="2"/>
</dbReference>
<evidence type="ECO:0000256" key="1">
    <source>
        <dbReference type="SAM" id="MobiDB-lite"/>
    </source>
</evidence>
<sequence>MQGWGARALGGLCPAWAPTRSLASDSSAFLFPALLLAVRINSKGQEVLYLAKGDSVKLGCPYVLEPEDNGPHDLGIEWIQITPERTGPEKVFLSYHDHHVNYGSGSGLRDRVSFVQNDPSQYDASIRLADLQVSDTGTYQCRVKKNTVAVHEVIVTVQEKPATPQCWIEGELTERSSVLLRCYSRGGTSPLAYHWAKLADGYAHVHMQPVSMHSYICAPMSVSHSTVSPRAGRAPGDLLIRSLSEAHAGVYQCRVTNRVGYSVCQLSLHPTPSRCKRGEVLLRGCCSPRLPTPTRRRRGAKAMSRARPGLPRVAGGTGPSPMLRRARGAGVTQPAATAPGCTHCGGMLQPGSQAAARGDTSSLLAPEGCWRPAWHCHANWDD</sequence>
<dbReference type="InterPro" id="IPR013783">
    <property type="entry name" value="Ig-like_fold"/>
</dbReference>
<evidence type="ECO:0000313" key="3">
    <source>
        <dbReference type="Ensembl" id="ENSDNVP00000012594.1"/>
    </source>
</evidence>
<dbReference type="CDD" id="cd00096">
    <property type="entry name" value="Ig"/>
    <property type="match status" value="1"/>
</dbReference>
<dbReference type="SMART" id="SM00409">
    <property type="entry name" value="IG"/>
    <property type="match status" value="2"/>
</dbReference>
<dbReference type="InterPro" id="IPR003599">
    <property type="entry name" value="Ig_sub"/>
</dbReference>
<dbReference type="InterPro" id="IPR036179">
    <property type="entry name" value="Ig-like_dom_sf"/>
</dbReference>
<evidence type="ECO:0000313" key="4">
    <source>
        <dbReference type="Proteomes" id="UP000694423"/>
    </source>
</evidence>
<dbReference type="InterPro" id="IPR052871">
    <property type="entry name" value="V-set/Ig_domain"/>
</dbReference>
<name>A0A8C4JUL3_DRONO</name>
<dbReference type="PANTHER" id="PTHR45166:SF1">
    <property type="entry name" value="V-SET AND IMMUNOGLOBULIN DOMAIN-CONTAINING PROTEIN 8"/>
    <property type="match status" value="1"/>
</dbReference>
<reference evidence="3" key="2">
    <citation type="submission" date="2025-09" db="UniProtKB">
        <authorList>
            <consortium name="Ensembl"/>
        </authorList>
    </citation>
    <scope>IDENTIFICATION</scope>
</reference>
<dbReference type="SMART" id="SM00406">
    <property type="entry name" value="IGv"/>
    <property type="match status" value="1"/>
</dbReference>
<evidence type="ECO:0000259" key="2">
    <source>
        <dbReference type="PROSITE" id="PS50835"/>
    </source>
</evidence>
<proteinExistence type="predicted"/>
<dbReference type="Ensembl" id="ENSDNVT00000015175.1">
    <property type="protein sequence ID" value="ENSDNVP00000012594.1"/>
    <property type="gene ID" value="ENSDNVG00000008894.1"/>
</dbReference>
<dbReference type="Gene3D" id="2.60.40.10">
    <property type="entry name" value="Immunoglobulins"/>
    <property type="match status" value="2"/>
</dbReference>
<dbReference type="InterPro" id="IPR007110">
    <property type="entry name" value="Ig-like_dom"/>
</dbReference>
<feature type="region of interest" description="Disordered" evidence="1">
    <location>
        <begin position="293"/>
        <end position="321"/>
    </location>
</feature>
<organism evidence="3 4">
    <name type="scientific">Dromaius novaehollandiae</name>
    <name type="common">Emu</name>
    <dbReference type="NCBI Taxonomy" id="8790"/>
    <lineage>
        <taxon>Eukaryota</taxon>
        <taxon>Metazoa</taxon>
        <taxon>Chordata</taxon>
        <taxon>Craniata</taxon>
        <taxon>Vertebrata</taxon>
        <taxon>Euteleostomi</taxon>
        <taxon>Archelosauria</taxon>
        <taxon>Archosauria</taxon>
        <taxon>Dinosauria</taxon>
        <taxon>Saurischia</taxon>
        <taxon>Theropoda</taxon>
        <taxon>Coelurosauria</taxon>
        <taxon>Aves</taxon>
        <taxon>Palaeognathae</taxon>
        <taxon>Casuariiformes</taxon>
        <taxon>Dromaiidae</taxon>
        <taxon>Dromaius</taxon>
    </lineage>
</organism>
<dbReference type="Pfam" id="PF07686">
    <property type="entry name" value="V-set"/>
    <property type="match status" value="1"/>
</dbReference>
<reference evidence="3" key="1">
    <citation type="submission" date="2025-08" db="UniProtKB">
        <authorList>
            <consortium name="Ensembl"/>
        </authorList>
    </citation>
    <scope>IDENTIFICATION</scope>
</reference>
<feature type="domain" description="Ig-like" evidence="2">
    <location>
        <begin position="161"/>
        <end position="269"/>
    </location>
</feature>
<dbReference type="AlphaFoldDB" id="A0A8C4JUL3"/>
<accession>A0A8C4JUL3</accession>
<feature type="domain" description="Ig-like" evidence="2">
    <location>
        <begin position="32"/>
        <end position="156"/>
    </location>
</feature>
<dbReference type="InterPro" id="IPR013106">
    <property type="entry name" value="Ig_V-set"/>
</dbReference>